<dbReference type="AlphaFoldDB" id="A0A0B6XVI6"/>
<protein>
    <submittedName>
        <fullName evidence="1">Uncharacterized protein</fullName>
    </submittedName>
</protein>
<dbReference type="EMBL" id="HACG01001023">
    <property type="protein sequence ID" value="CEK47888.1"/>
    <property type="molecule type" value="Transcribed_RNA"/>
</dbReference>
<evidence type="ECO:0000313" key="1">
    <source>
        <dbReference type="EMBL" id="CEK47888.1"/>
    </source>
</evidence>
<gene>
    <name evidence="1" type="primary">ORF2550</name>
</gene>
<organism evidence="1">
    <name type="scientific">Arion vulgaris</name>
    <dbReference type="NCBI Taxonomy" id="1028688"/>
    <lineage>
        <taxon>Eukaryota</taxon>
        <taxon>Metazoa</taxon>
        <taxon>Spiralia</taxon>
        <taxon>Lophotrochozoa</taxon>
        <taxon>Mollusca</taxon>
        <taxon>Gastropoda</taxon>
        <taxon>Heterobranchia</taxon>
        <taxon>Euthyneura</taxon>
        <taxon>Panpulmonata</taxon>
        <taxon>Eupulmonata</taxon>
        <taxon>Stylommatophora</taxon>
        <taxon>Helicina</taxon>
        <taxon>Arionoidea</taxon>
        <taxon>Arionidae</taxon>
        <taxon>Arion</taxon>
    </lineage>
</organism>
<accession>A0A0B6XVI6</accession>
<reference evidence="1" key="1">
    <citation type="submission" date="2014-12" db="EMBL/GenBank/DDBJ databases">
        <title>Insight into the proteome of Arion vulgaris.</title>
        <authorList>
            <person name="Aradska J."/>
            <person name="Bulat T."/>
            <person name="Smidak R."/>
            <person name="Sarate P."/>
            <person name="Gangsoo J."/>
            <person name="Sialana F."/>
            <person name="Bilban M."/>
            <person name="Lubec G."/>
        </authorList>
    </citation>
    <scope>NUCLEOTIDE SEQUENCE</scope>
    <source>
        <tissue evidence="1">Skin</tissue>
    </source>
</reference>
<name>A0A0B6XVI6_9EUPU</name>
<proteinExistence type="predicted"/>
<sequence length="127" mass="14212">MKILKHIYIFKKKTGQNVKYKPPNNYTTDSMGVSLRLLSGVRSNHSVIARVRSKVLRSNSMLPIMASELENIPTSFFTETISCLLGISCCVTGYSNVSSNTGLRLSFKIFVRLLEELDLSGSKYILT</sequence>